<feature type="region of interest" description="Disordered" evidence="1">
    <location>
        <begin position="10"/>
        <end position="39"/>
    </location>
</feature>
<evidence type="ECO:0000313" key="3">
    <source>
        <dbReference type="Proteomes" id="UP001603857"/>
    </source>
</evidence>
<evidence type="ECO:0000313" key="2">
    <source>
        <dbReference type="EMBL" id="KAL2343193.1"/>
    </source>
</evidence>
<name>A0ABD1N595_9FABA</name>
<gene>
    <name evidence="2" type="ORF">Fmac_004478</name>
</gene>
<reference evidence="2 3" key="1">
    <citation type="submission" date="2024-08" db="EMBL/GenBank/DDBJ databases">
        <title>Insights into the chromosomal genome structure of Flemingia macrophylla.</title>
        <authorList>
            <person name="Ding Y."/>
            <person name="Zhao Y."/>
            <person name="Bi W."/>
            <person name="Wu M."/>
            <person name="Zhao G."/>
            <person name="Gong Y."/>
            <person name="Li W."/>
            <person name="Zhang P."/>
        </authorList>
    </citation>
    <scope>NUCLEOTIDE SEQUENCE [LARGE SCALE GENOMIC DNA]</scope>
    <source>
        <strain evidence="2">DYQJB</strain>
        <tissue evidence="2">Leaf</tissue>
    </source>
</reference>
<comment type="caution">
    <text evidence="2">The sequence shown here is derived from an EMBL/GenBank/DDBJ whole genome shotgun (WGS) entry which is preliminary data.</text>
</comment>
<sequence>MKELIALETLHGTYKNEEPNEPSACKEQQTNPQKKTACTSSQSNFSIENSFRFVYFLFRFNT</sequence>
<dbReference type="EMBL" id="JBGMDY010000002">
    <property type="protein sequence ID" value="KAL2343193.1"/>
    <property type="molecule type" value="Genomic_DNA"/>
</dbReference>
<protein>
    <submittedName>
        <fullName evidence="2">Uncharacterized protein</fullName>
    </submittedName>
</protein>
<accession>A0ABD1N595</accession>
<dbReference type="AlphaFoldDB" id="A0ABD1N595"/>
<organism evidence="2 3">
    <name type="scientific">Flemingia macrophylla</name>
    <dbReference type="NCBI Taxonomy" id="520843"/>
    <lineage>
        <taxon>Eukaryota</taxon>
        <taxon>Viridiplantae</taxon>
        <taxon>Streptophyta</taxon>
        <taxon>Embryophyta</taxon>
        <taxon>Tracheophyta</taxon>
        <taxon>Spermatophyta</taxon>
        <taxon>Magnoliopsida</taxon>
        <taxon>eudicotyledons</taxon>
        <taxon>Gunneridae</taxon>
        <taxon>Pentapetalae</taxon>
        <taxon>rosids</taxon>
        <taxon>fabids</taxon>
        <taxon>Fabales</taxon>
        <taxon>Fabaceae</taxon>
        <taxon>Papilionoideae</taxon>
        <taxon>50 kb inversion clade</taxon>
        <taxon>NPAAA clade</taxon>
        <taxon>indigoferoid/millettioid clade</taxon>
        <taxon>Phaseoleae</taxon>
        <taxon>Flemingia</taxon>
    </lineage>
</organism>
<dbReference type="Proteomes" id="UP001603857">
    <property type="component" value="Unassembled WGS sequence"/>
</dbReference>
<keyword evidence="3" id="KW-1185">Reference proteome</keyword>
<evidence type="ECO:0000256" key="1">
    <source>
        <dbReference type="SAM" id="MobiDB-lite"/>
    </source>
</evidence>
<feature type="compositionally biased region" description="Polar residues" evidence="1">
    <location>
        <begin position="26"/>
        <end position="39"/>
    </location>
</feature>
<proteinExistence type="predicted"/>